<gene>
    <name evidence="2" type="ORF">I0Q91_09605</name>
</gene>
<sequence>MKVEFNQESARIIFGEEMNLINKEDYNDEFMKLIEKGITDITLDFNNLKNIDSSGLGKVLHFNKILKNKGGNLKIKNINSEYVQRVFKMIELNDIIEVH</sequence>
<dbReference type="Pfam" id="PF01740">
    <property type="entry name" value="STAS"/>
    <property type="match status" value="1"/>
</dbReference>
<evidence type="ECO:0000313" key="3">
    <source>
        <dbReference type="Proteomes" id="UP000621436"/>
    </source>
</evidence>
<dbReference type="Gene3D" id="3.30.750.24">
    <property type="entry name" value="STAS domain"/>
    <property type="match status" value="1"/>
</dbReference>
<feature type="domain" description="STAS" evidence="1">
    <location>
        <begin position="1"/>
        <end position="99"/>
    </location>
</feature>
<dbReference type="AlphaFoldDB" id="A0A931AVA7"/>
<dbReference type="PROSITE" id="PS50801">
    <property type="entry name" value="STAS"/>
    <property type="match status" value="1"/>
</dbReference>
<accession>A0A931AVA7</accession>
<name>A0A931AVA7_9FIRM</name>
<dbReference type="Proteomes" id="UP000621436">
    <property type="component" value="Unassembled WGS sequence"/>
</dbReference>
<keyword evidence="3" id="KW-1185">Reference proteome</keyword>
<comment type="caution">
    <text evidence="2">The sequence shown here is derived from an EMBL/GenBank/DDBJ whole genome shotgun (WGS) entry which is preliminary data.</text>
</comment>
<dbReference type="RefSeq" id="WP_270454306.1">
    <property type="nucleotide sequence ID" value="NZ_JADPIE010000005.1"/>
</dbReference>
<protein>
    <submittedName>
        <fullName evidence="2">STAS domain-containing protein</fullName>
    </submittedName>
</protein>
<dbReference type="PANTHER" id="PTHR33495">
    <property type="entry name" value="ANTI-SIGMA FACTOR ANTAGONIST TM_1081-RELATED-RELATED"/>
    <property type="match status" value="1"/>
</dbReference>
<dbReference type="SUPFAM" id="SSF52091">
    <property type="entry name" value="SpoIIaa-like"/>
    <property type="match status" value="1"/>
</dbReference>
<dbReference type="InterPro" id="IPR036513">
    <property type="entry name" value="STAS_dom_sf"/>
</dbReference>
<evidence type="ECO:0000259" key="1">
    <source>
        <dbReference type="PROSITE" id="PS50801"/>
    </source>
</evidence>
<dbReference type="EMBL" id="JADPIE010000005">
    <property type="protein sequence ID" value="MBF8437334.1"/>
    <property type="molecule type" value="Genomic_DNA"/>
</dbReference>
<organism evidence="2 3">
    <name type="scientific">Halonatronomonas betaini</name>
    <dbReference type="NCBI Taxonomy" id="2778430"/>
    <lineage>
        <taxon>Bacteria</taxon>
        <taxon>Bacillati</taxon>
        <taxon>Bacillota</taxon>
        <taxon>Clostridia</taxon>
        <taxon>Halanaerobiales</taxon>
        <taxon>Halarsenatibacteraceae</taxon>
        <taxon>Halonatronomonas</taxon>
    </lineage>
</organism>
<dbReference type="InterPro" id="IPR002645">
    <property type="entry name" value="STAS_dom"/>
</dbReference>
<dbReference type="GO" id="GO:0043856">
    <property type="term" value="F:anti-sigma factor antagonist activity"/>
    <property type="evidence" value="ECO:0007669"/>
    <property type="project" value="TreeGrafter"/>
</dbReference>
<reference evidence="2" key="1">
    <citation type="submission" date="2020-11" db="EMBL/GenBank/DDBJ databases">
        <title>Halonatronomonas betainensis gen. nov., sp. nov. a novel haloalkaliphilic representative of the family Halanaerobiacae capable of betaine degradation.</title>
        <authorList>
            <person name="Boltyanskaya Y."/>
            <person name="Kevbrin V."/>
            <person name="Detkova E."/>
            <person name="Grouzdev D.S."/>
            <person name="Koziaeva V."/>
            <person name="Zhilina T."/>
        </authorList>
    </citation>
    <scope>NUCLEOTIDE SEQUENCE</scope>
    <source>
        <strain evidence="2">Z-7014</strain>
    </source>
</reference>
<evidence type="ECO:0000313" key="2">
    <source>
        <dbReference type="EMBL" id="MBF8437334.1"/>
    </source>
</evidence>
<dbReference type="CDD" id="cd07043">
    <property type="entry name" value="STAS_anti-anti-sigma_factors"/>
    <property type="match status" value="1"/>
</dbReference>
<proteinExistence type="predicted"/>